<evidence type="ECO:0000256" key="5">
    <source>
        <dbReference type="ARBA" id="ARBA00022692"/>
    </source>
</evidence>
<name>A0A0F3IWS1_9PROT</name>
<evidence type="ECO:0000256" key="6">
    <source>
        <dbReference type="ARBA" id="ARBA00022989"/>
    </source>
</evidence>
<keyword evidence="2 8" id="KW-0813">Transport</keyword>
<keyword evidence="11" id="KW-1185">Reference proteome</keyword>
<dbReference type="RefSeq" id="WP_045774187.1">
    <property type="nucleotide sequence ID" value="NZ_LAJY01000011.1"/>
</dbReference>
<dbReference type="PANTHER" id="PTHR43357">
    <property type="entry name" value="INNER MEMBRANE ABC TRANSPORTER PERMEASE PROTEIN YDCV"/>
    <property type="match status" value="1"/>
</dbReference>
<gene>
    <name evidence="10" type="ORF">VZ95_00760</name>
</gene>
<dbReference type="OrthoDB" id="9782004at2"/>
<dbReference type="Gene3D" id="1.10.3720.10">
    <property type="entry name" value="MetI-like"/>
    <property type="match status" value="1"/>
</dbReference>
<dbReference type="PANTHER" id="PTHR43357:SF4">
    <property type="entry name" value="INNER MEMBRANE ABC TRANSPORTER PERMEASE PROTEIN YDCV"/>
    <property type="match status" value="1"/>
</dbReference>
<keyword evidence="6 8" id="KW-1133">Transmembrane helix</keyword>
<feature type="transmembrane region" description="Helical" evidence="8">
    <location>
        <begin position="98"/>
        <end position="123"/>
    </location>
</feature>
<keyword evidence="3" id="KW-1003">Cell membrane</keyword>
<evidence type="ECO:0000313" key="11">
    <source>
        <dbReference type="Proteomes" id="UP000033774"/>
    </source>
</evidence>
<keyword evidence="5 8" id="KW-0812">Transmembrane</keyword>
<evidence type="ECO:0000256" key="4">
    <source>
        <dbReference type="ARBA" id="ARBA00022519"/>
    </source>
</evidence>
<dbReference type="AlphaFoldDB" id="A0A0F3IWS1"/>
<feature type="transmembrane region" description="Helical" evidence="8">
    <location>
        <begin position="135"/>
        <end position="157"/>
    </location>
</feature>
<comment type="similarity">
    <text evidence="8">Belongs to the binding-protein-dependent transport system permease family.</text>
</comment>
<dbReference type="GO" id="GO:0055085">
    <property type="term" value="P:transmembrane transport"/>
    <property type="evidence" value="ECO:0007669"/>
    <property type="project" value="InterPro"/>
</dbReference>
<evidence type="ECO:0000256" key="8">
    <source>
        <dbReference type="RuleBase" id="RU363032"/>
    </source>
</evidence>
<dbReference type="CDD" id="cd06261">
    <property type="entry name" value="TM_PBP2"/>
    <property type="match status" value="1"/>
</dbReference>
<evidence type="ECO:0000259" key="9">
    <source>
        <dbReference type="PROSITE" id="PS50928"/>
    </source>
</evidence>
<keyword evidence="4" id="KW-0997">Cell inner membrane</keyword>
<dbReference type="GO" id="GO:0005886">
    <property type="term" value="C:plasma membrane"/>
    <property type="evidence" value="ECO:0007669"/>
    <property type="project" value="UniProtKB-SubCell"/>
</dbReference>
<dbReference type="InterPro" id="IPR035906">
    <property type="entry name" value="MetI-like_sf"/>
</dbReference>
<evidence type="ECO:0000256" key="2">
    <source>
        <dbReference type="ARBA" id="ARBA00022448"/>
    </source>
</evidence>
<feature type="domain" description="ABC transmembrane type-1" evidence="9">
    <location>
        <begin position="63"/>
        <end position="251"/>
    </location>
</feature>
<dbReference type="SUPFAM" id="SSF161098">
    <property type="entry name" value="MetI-like"/>
    <property type="match status" value="1"/>
</dbReference>
<protein>
    <submittedName>
        <fullName evidence="10">Spermidine/putrescine ABC transporter permease</fullName>
    </submittedName>
</protein>
<evidence type="ECO:0000256" key="7">
    <source>
        <dbReference type="ARBA" id="ARBA00023136"/>
    </source>
</evidence>
<dbReference type="EMBL" id="LAJY01000011">
    <property type="protein sequence ID" value="KJV11072.1"/>
    <property type="molecule type" value="Genomic_DNA"/>
</dbReference>
<organism evidence="10 11">
    <name type="scientific">Elstera litoralis</name>
    <dbReference type="NCBI Taxonomy" id="552518"/>
    <lineage>
        <taxon>Bacteria</taxon>
        <taxon>Pseudomonadati</taxon>
        <taxon>Pseudomonadota</taxon>
        <taxon>Alphaproteobacteria</taxon>
        <taxon>Rhodospirillales</taxon>
        <taxon>Rhodospirillaceae</taxon>
        <taxon>Elstera</taxon>
    </lineage>
</organism>
<feature type="transmembrane region" description="Helical" evidence="8">
    <location>
        <begin position="178"/>
        <end position="200"/>
    </location>
</feature>
<comment type="subcellular location">
    <subcellularLocation>
        <location evidence="1">Cell inner membrane</location>
        <topology evidence="1">Multi-pass membrane protein</topology>
    </subcellularLocation>
    <subcellularLocation>
        <location evidence="8">Cell membrane</location>
        <topology evidence="8">Multi-pass membrane protein</topology>
    </subcellularLocation>
</comment>
<accession>A0A0F3IWS1</accession>
<dbReference type="Proteomes" id="UP000033774">
    <property type="component" value="Unassembled WGS sequence"/>
</dbReference>
<dbReference type="PROSITE" id="PS50928">
    <property type="entry name" value="ABC_TM1"/>
    <property type="match status" value="1"/>
</dbReference>
<dbReference type="PATRIC" id="fig|552518.3.peg.157"/>
<dbReference type="InterPro" id="IPR000515">
    <property type="entry name" value="MetI-like"/>
</dbReference>
<comment type="caution">
    <text evidence="10">The sequence shown here is derived from an EMBL/GenBank/DDBJ whole genome shotgun (WGS) entry which is preliminary data.</text>
</comment>
<dbReference type="Pfam" id="PF00528">
    <property type="entry name" value="BPD_transp_1"/>
    <property type="match status" value="1"/>
</dbReference>
<evidence type="ECO:0000313" key="10">
    <source>
        <dbReference type="EMBL" id="KJV11072.1"/>
    </source>
</evidence>
<feature type="transmembrane region" description="Helical" evidence="8">
    <location>
        <begin position="62"/>
        <end position="86"/>
    </location>
</feature>
<feature type="transmembrane region" description="Helical" evidence="8">
    <location>
        <begin position="230"/>
        <end position="251"/>
    </location>
</feature>
<reference evidence="10 11" key="1">
    <citation type="submission" date="2015-03" db="EMBL/GenBank/DDBJ databases">
        <title>Draft genome sequence of Elstera litoralis.</title>
        <authorList>
            <person name="Rahalkar M.C."/>
            <person name="Dhakephalkar P.K."/>
            <person name="Pore S.D."/>
            <person name="Arora P."/>
            <person name="Kapse N.G."/>
            <person name="Pandit P.S."/>
        </authorList>
    </citation>
    <scope>NUCLEOTIDE SEQUENCE [LARGE SCALE GENOMIC DNA]</scope>
    <source>
        <strain evidence="10 11">Dia-1</strain>
    </source>
</reference>
<keyword evidence="7 8" id="KW-0472">Membrane</keyword>
<evidence type="ECO:0000256" key="3">
    <source>
        <dbReference type="ARBA" id="ARBA00022475"/>
    </source>
</evidence>
<sequence length="265" mass="28676">MVSWLPRAMLLACVAFLILGPLSNILIWAFAEQWFFPAKLPTEWGFKFWERVFRPRAGAMDAMTMSLVIALLTVAVSMLLAVPAGYALARRSIPCRALVMLAFLLPQAIPSVAVHQSIGQIFYTIGLNGTVPGVVLVHTLHGLVFAVWITSAAFASVDRDLEAAARDLGATPGQVFRSITLPLAFPGLIASAIFVFLGSIDEFTGTFFVGVPDIQTLPILLYTASMQGSYQIASITAIFLLIPSLLFMVIVERFLKADVAAKIGT</sequence>
<evidence type="ECO:0000256" key="1">
    <source>
        <dbReference type="ARBA" id="ARBA00004429"/>
    </source>
</evidence>
<proteinExistence type="inferred from homology"/>